<protein>
    <submittedName>
        <fullName evidence="1">Uncharacterized protein</fullName>
    </submittedName>
</protein>
<gene>
    <name evidence="1" type="ORF">METZ01_LOCUS193753</name>
</gene>
<accession>A0A382DRS7</accession>
<dbReference type="EMBL" id="UINC01040682">
    <property type="protein sequence ID" value="SVB40899.1"/>
    <property type="molecule type" value="Genomic_DNA"/>
</dbReference>
<organism evidence="1">
    <name type="scientific">marine metagenome</name>
    <dbReference type="NCBI Taxonomy" id="408172"/>
    <lineage>
        <taxon>unclassified sequences</taxon>
        <taxon>metagenomes</taxon>
        <taxon>ecological metagenomes</taxon>
    </lineage>
</organism>
<name>A0A382DRS7_9ZZZZ</name>
<dbReference type="AlphaFoldDB" id="A0A382DRS7"/>
<reference evidence="1" key="1">
    <citation type="submission" date="2018-05" db="EMBL/GenBank/DDBJ databases">
        <authorList>
            <person name="Lanie J.A."/>
            <person name="Ng W.-L."/>
            <person name="Kazmierczak K.M."/>
            <person name="Andrzejewski T.M."/>
            <person name="Davidsen T.M."/>
            <person name="Wayne K.J."/>
            <person name="Tettelin H."/>
            <person name="Glass J.I."/>
            <person name="Rusch D."/>
            <person name="Podicherti R."/>
            <person name="Tsui H.-C.T."/>
            <person name="Winkler M.E."/>
        </authorList>
    </citation>
    <scope>NUCLEOTIDE SEQUENCE</scope>
</reference>
<proteinExistence type="predicted"/>
<sequence>MNTSKLLLSIGRIGSGTVLNSPYVNYNVVSASLSILTLEADFLWMKAQSV</sequence>
<evidence type="ECO:0000313" key="1">
    <source>
        <dbReference type="EMBL" id="SVB40899.1"/>
    </source>
</evidence>